<dbReference type="SUPFAM" id="SSF64076">
    <property type="entry name" value="MTH938-like"/>
    <property type="match status" value="1"/>
</dbReference>
<evidence type="ECO:0008006" key="3">
    <source>
        <dbReference type="Google" id="ProtNLM"/>
    </source>
</evidence>
<dbReference type="AlphaFoldDB" id="A0A2W2B819"/>
<evidence type="ECO:0000313" key="1">
    <source>
        <dbReference type="EMBL" id="PZF76434.1"/>
    </source>
</evidence>
<evidence type="ECO:0000313" key="2">
    <source>
        <dbReference type="Proteomes" id="UP000248795"/>
    </source>
</evidence>
<dbReference type="EMBL" id="QKVK01000006">
    <property type="protein sequence ID" value="PZF76434.1"/>
    <property type="molecule type" value="Genomic_DNA"/>
</dbReference>
<dbReference type="InterPro" id="IPR007523">
    <property type="entry name" value="NDUFAF3/AAMDC"/>
</dbReference>
<comment type="caution">
    <text evidence="1">The sequence shown here is derived from an EMBL/GenBank/DDBJ whole genome shotgun (WGS) entry which is preliminary data.</text>
</comment>
<dbReference type="Gene3D" id="3.40.1230.10">
    <property type="entry name" value="MTH938-like"/>
    <property type="match status" value="1"/>
</dbReference>
<dbReference type="PANTHER" id="PTHR21192">
    <property type="entry name" value="NUCLEAR PROTEIN E3-3"/>
    <property type="match status" value="1"/>
</dbReference>
<dbReference type="Proteomes" id="UP000248795">
    <property type="component" value="Unassembled WGS sequence"/>
</dbReference>
<keyword evidence="2" id="KW-1185">Reference proteome</keyword>
<dbReference type="CDD" id="cd00248">
    <property type="entry name" value="Mth938-like"/>
    <property type="match status" value="1"/>
</dbReference>
<organism evidence="1 2">
    <name type="scientific">Aestuariivirga litoralis</name>
    <dbReference type="NCBI Taxonomy" id="2650924"/>
    <lineage>
        <taxon>Bacteria</taxon>
        <taxon>Pseudomonadati</taxon>
        <taxon>Pseudomonadota</taxon>
        <taxon>Alphaproteobacteria</taxon>
        <taxon>Hyphomicrobiales</taxon>
        <taxon>Aestuariivirgaceae</taxon>
        <taxon>Aestuariivirga</taxon>
    </lineage>
</organism>
<dbReference type="Pfam" id="PF04430">
    <property type="entry name" value="DUF498"/>
    <property type="match status" value="1"/>
</dbReference>
<name>A0A2W2B819_9HYPH</name>
<dbReference type="PANTHER" id="PTHR21192:SF2">
    <property type="entry name" value="NADH DEHYDROGENASE [UBIQUINONE] 1 ALPHA SUBCOMPLEX ASSEMBLY FACTOR 3"/>
    <property type="match status" value="1"/>
</dbReference>
<accession>A0A2W2B819</accession>
<sequence>MSHRGPILALPSGIYAWNIDPLALAPADFSMVITEKAEIDLFLIGMGPEMARPPKPVRAALEAAGIMYDPMATGHAVSTYNLLLEEKRRVAAALIAVDFAA</sequence>
<protein>
    <recommendedName>
        <fullName evidence="3">Xcc1710-like domain-containing protein</fullName>
    </recommendedName>
</protein>
<gene>
    <name evidence="1" type="ORF">DK847_13680</name>
</gene>
<reference evidence="2" key="1">
    <citation type="submission" date="2018-06" db="EMBL/GenBank/DDBJ databases">
        <title>Aestuariibacter litoralis strain KCTC 52945T.</title>
        <authorList>
            <person name="Li X."/>
            <person name="Salam N."/>
            <person name="Li J.-L."/>
            <person name="Chen Y.-M."/>
            <person name="Yang Z.-W."/>
            <person name="Zhang L.-Y."/>
            <person name="Han M.-X."/>
            <person name="Xiao M."/>
            <person name="Li W.-J."/>
        </authorList>
    </citation>
    <scope>NUCLEOTIDE SEQUENCE [LARGE SCALE GENOMIC DNA]</scope>
    <source>
        <strain evidence="2">KCTC 52945</strain>
    </source>
</reference>
<proteinExistence type="predicted"/>
<dbReference type="InterPro" id="IPR036748">
    <property type="entry name" value="MTH938-like_sf"/>
</dbReference>